<feature type="compositionally biased region" description="Polar residues" evidence="1">
    <location>
        <begin position="69"/>
        <end position="78"/>
    </location>
</feature>
<dbReference type="AlphaFoldDB" id="A0A8H7U8Q6"/>
<comment type="caution">
    <text evidence="2">The sequence shown here is derived from an EMBL/GenBank/DDBJ whole genome shotgun (WGS) entry which is preliminary data.</text>
</comment>
<feature type="compositionally biased region" description="Low complexity" evidence="1">
    <location>
        <begin position="47"/>
        <end position="66"/>
    </location>
</feature>
<proteinExistence type="predicted"/>
<accession>A0A8H7U8Q6</accession>
<name>A0A8H7U8Q6_MORIS</name>
<sequence>MAHSIEKRTKPEPDYYIQPAQQPKILITLPGDGEAGGTKGSGKKDPTASSNVTTSSSISTAPSSKPTQHDTGNSPATITTALSSNTTANFTQAVDANLDVVLYCTIDPTFCRKVGNALGAAAYKLVQVIGLKSKVVFCDNNCANSTLGWGAPSSQFTLPNVGGVDPNYLYPQALAKQLAPYNNSNTWSAEDIAIELNHDAYMSIIDMDSAYSNGWNGTGIPPGGHFWFQGDPEIQSDQVDMEYVILHELLHGLGFISSWGAFFYDKSSPYHLLIEDMFSPQELQLMTPTPNAYTDTSTGATFISGFQPTMIFDKFLMAYDPNYAEIDIPHSLSELVADVQQFCVKNNDAFIINFVRTFNQANESSVPRYLWHIANTNQTLFFKFPTLNKFNQIYKNHSYLSSNYNNLTMFTSGSGSIVNSTEETSTNFRPGVSISHVDDMYIDTPDFLLRTTPITGYTLQDMIDSAYSDVPDIMYDQQINATTKVSVAYKSAIGPGILHVLDTMGYSTVLANSNYSVTSTDEIKQRVICGPPHTSGDQTTINAAASGASHIQSSVLLLTVCIIACFIDFL</sequence>
<evidence type="ECO:0008006" key="4">
    <source>
        <dbReference type="Google" id="ProtNLM"/>
    </source>
</evidence>
<evidence type="ECO:0000313" key="2">
    <source>
        <dbReference type="EMBL" id="KAG2173600.1"/>
    </source>
</evidence>
<dbReference type="Proteomes" id="UP000654370">
    <property type="component" value="Unassembled WGS sequence"/>
</dbReference>
<evidence type="ECO:0000256" key="1">
    <source>
        <dbReference type="SAM" id="MobiDB-lite"/>
    </source>
</evidence>
<dbReference type="OrthoDB" id="73465at2759"/>
<dbReference type="EMBL" id="JAEPQZ010000014">
    <property type="protein sequence ID" value="KAG2173600.1"/>
    <property type="molecule type" value="Genomic_DNA"/>
</dbReference>
<protein>
    <recommendedName>
        <fullName evidence="4">Sequence orphan</fullName>
    </recommendedName>
</protein>
<evidence type="ECO:0000313" key="3">
    <source>
        <dbReference type="Proteomes" id="UP000654370"/>
    </source>
</evidence>
<reference evidence="2" key="1">
    <citation type="submission" date="2020-12" db="EMBL/GenBank/DDBJ databases">
        <title>Metabolic potential, ecology and presence of endohyphal bacteria is reflected in genomic diversity of Mucoromycotina.</title>
        <authorList>
            <person name="Muszewska A."/>
            <person name="Okrasinska A."/>
            <person name="Steczkiewicz K."/>
            <person name="Drgas O."/>
            <person name="Orlowska M."/>
            <person name="Perlinska-Lenart U."/>
            <person name="Aleksandrzak-Piekarczyk T."/>
            <person name="Szatraj K."/>
            <person name="Zielenkiewicz U."/>
            <person name="Pilsyk S."/>
            <person name="Malc E."/>
            <person name="Mieczkowski P."/>
            <person name="Kruszewska J.S."/>
            <person name="Biernat P."/>
            <person name="Pawlowska J."/>
        </authorList>
    </citation>
    <scope>NUCLEOTIDE SEQUENCE</scope>
    <source>
        <strain evidence="2">WA0000067209</strain>
    </source>
</reference>
<feature type="region of interest" description="Disordered" evidence="1">
    <location>
        <begin position="1"/>
        <end position="78"/>
    </location>
</feature>
<organism evidence="2 3">
    <name type="scientific">Mortierella isabellina</name>
    <name type="common">Filamentous fungus</name>
    <name type="synonym">Umbelopsis isabellina</name>
    <dbReference type="NCBI Taxonomy" id="91625"/>
    <lineage>
        <taxon>Eukaryota</taxon>
        <taxon>Fungi</taxon>
        <taxon>Fungi incertae sedis</taxon>
        <taxon>Mucoromycota</taxon>
        <taxon>Mucoromycotina</taxon>
        <taxon>Umbelopsidomycetes</taxon>
        <taxon>Umbelopsidales</taxon>
        <taxon>Umbelopsidaceae</taxon>
        <taxon>Umbelopsis</taxon>
    </lineage>
</organism>
<feature type="compositionally biased region" description="Basic and acidic residues" evidence="1">
    <location>
        <begin position="1"/>
        <end position="13"/>
    </location>
</feature>
<gene>
    <name evidence="2" type="ORF">INT43_005018</name>
</gene>
<keyword evidence="3" id="KW-1185">Reference proteome</keyword>